<dbReference type="AlphaFoldDB" id="A0A6C0HXL2"/>
<name>A0A6C0HXL2_9ZZZZ</name>
<evidence type="ECO:0000313" key="1">
    <source>
        <dbReference type="EMBL" id="QHT84583.1"/>
    </source>
</evidence>
<sequence>MKIYILRHEDRTMDGTFFSPLTQSGLDNSIKLIEILTTHKIDTIYSSPFIRTLQTVLPYAKSRKLKINVEHCLSEIQHPHLIPVKSYQIDLPQYIAEQFNYNPNYTSYLNPVNHTYPEDEKCVAARVKCFISKLVKEMTDKDNNILIVTHQIVCNCLLKIATKKSSSINIEYSYNYPKGGLTKIFDTDEWIFEPINWKFIMQ</sequence>
<reference evidence="1" key="1">
    <citation type="journal article" date="2020" name="Nature">
        <title>Giant virus diversity and host interactions through global metagenomics.</title>
        <authorList>
            <person name="Schulz F."/>
            <person name="Roux S."/>
            <person name="Paez-Espino D."/>
            <person name="Jungbluth S."/>
            <person name="Walsh D.A."/>
            <person name="Denef V.J."/>
            <person name="McMahon K.D."/>
            <person name="Konstantinidis K.T."/>
            <person name="Eloe-Fadrosh E.A."/>
            <person name="Kyrpides N.C."/>
            <person name="Woyke T."/>
        </authorList>
    </citation>
    <scope>NUCLEOTIDE SEQUENCE</scope>
    <source>
        <strain evidence="1">GVMAG-M-3300023184-177</strain>
    </source>
</reference>
<organism evidence="1">
    <name type="scientific">viral metagenome</name>
    <dbReference type="NCBI Taxonomy" id="1070528"/>
    <lineage>
        <taxon>unclassified sequences</taxon>
        <taxon>metagenomes</taxon>
        <taxon>organismal metagenomes</taxon>
    </lineage>
</organism>
<dbReference type="InterPro" id="IPR029033">
    <property type="entry name" value="His_PPase_superfam"/>
</dbReference>
<dbReference type="PANTHER" id="PTHR16469">
    <property type="entry name" value="UBIQUITIN-ASSOCIATED AND SH3 DOMAIN-CONTAINING BA-RELATED"/>
    <property type="match status" value="1"/>
</dbReference>
<dbReference type="InterPro" id="IPR051710">
    <property type="entry name" value="Phosphatase_SH3-domain"/>
</dbReference>
<dbReference type="SUPFAM" id="SSF53254">
    <property type="entry name" value="Phosphoglycerate mutase-like"/>
    <property type="match status" value="1"/>
</dbReference>
<evidence type="ECO:0008006" key="2">
    <source>
        <dbReference type="Google" id="ProtNLM"/>
    </source>
</evidence>
<dbReference type="CDD" id="cd07067">
    <property type="entry name" value="HP_PGM_like"/>
    <property type="match status" value="1"/>
</dbReference>
<dbReference type="Pfam" id="PF00300">
    <property type="entry name" value="His_Phos_1"/>
    <property type="match status" value="1"/>
</dbReference>
<accession>A0A6C0HXL2</accession>
<dbReference type="PANTHER" id="PTHR16469:SF27">
    <property type="entry name" value="UBIQUITIN-ASSOCIATED AND SH3 DOMAIN-CONTAINING BA-RELATED"/>
    <property type="match status" value="1"/>
</dbReference>
<proteinExistence type="predicted"/>
<protein>
    <recommendedName>
        <fullName evidence="2">Histidine phosphatase family protein</fullName>
    </recommendedName>
</protein>
<dbReference type="Gene3D" id="3.40.50.1240">
    <property type="entry name" value="Phosphoglycerate mutase-like"/>
    <property type="match status" value="1"/>
</dbReference>
<dbReference type="InterPro" id="IPR013078">
    <property type="entry name" value="His_Pase_superF_clade-1"/>
</dbReference>
<dbReference type="EMBL" id="MN740020">
    <property type="protein sequence ID" value="QHT84583.1"/>
    <property type="molecule type" value="Genomic_DNA"/>
</dbReference>